<evidence type="ECO:0000256" key="5">
    <source>
        <dbReference type="ARBA" id="ARBA00022989"/>
    </source>
</evidence>
<keyword evidence="3" id="KW-1003">Cell membrane</keyword>
<dbReference type="AlphaFoldDB" id="A0A6A8MBI5"/>
<dbReference type="Gene3D" id="1.20.81.30">
    <property type="entry name" value="Type II secretion system (T2SS), domain F"/>
    <property type="match status" value="2"/>
</dbReference>
<dbReference type="EMBL" id="VUMX01000005">
    <property type="protein sequence ID" value="MST86566.1"/>
    <property type="molecule type" value="Genomic_DNA"/>
</dbReference>
<evidence type="ECO:0000259" key="8">
    <source>
        <dbReference type="Pfam" id="PF00482"/>
    </source>
</evidence>
<keyword evidence="5 7" id="KW-1133">Transmembrane helix</keyword>
<dbReference type="PANTHER" id="PTHR30012">
    <property type="entry name" value="GENERAL SECRETION PATHWAY PROTEIN"/>
    <property type="match status" value="1"/>
</dbReference>
<dbReference type="Proteomes" id="UP000438120">
    <property type="component" value="Unassembled WGS sequence"/>
</dbReference>
<gene>
    <name evidence="9" type="ORF">FYJ62_02655</name>
</gene>
<organism evidence="9 10">
    <name type="scientific">Lactobacillus porci</name>
    <dbReference type="NCBI Taxonomy" id="2012477"/>
    <lineage>
        <taxon>Bacteria</taxon>
        <taxon>Bacillati</taxon>
        <taxon>Bacillota</taxon>
        <taxon>Bacilli</taxon>
        <taxon>Lactobacillales</taxon>
        <taxon>Lactobacillaceae</taxon>
        <taxon>Lactobacillus</taxon>
    </lineage>
</organism>
<comment type="similarity">
    <text evidence="2">Belongs to the GSP F family.</text>
</comment>
<evidence type="ECO:0000256" key="3">
    <source>
        <dbReference type="ARBA" id="ARBA00022475"/>
    </source>
</evidence>
<evidence type="ECO:0000256" key="4">
    <source>
        <dbReference type="ARBA" id="ARBA00022692"/>
    </source>
</evidence>
<feature type="transmembrane region" description="Helical" evidence="7">
    <location>
        <begin position="134"/>
        <end position="157"/>
    </location>
</feature>
<sequence>MELLEFLASSLQNGFSIAKSFKMLPILWPKRAGLFKRIDRELAGGKSFAECMGELGYSKTTVTQLNIALTQGNLQESLAQLTQLRRMQRRQLKKLEGELAYPVVLVVMMIILLVFMQNFVSVQFAESGDHTGDLLIFALVAFFVLLLTSLLLVLGYLQKQDYQSFKKLSQLPFVGPAISSYGQYLISYDLGMLLASGFSLQKMCLFASQQTPGSLQQELGRRVARQLESGKSLQEIILQEPFLNQNLLILLKTGSDRKELSQQCLLIAKMLFDRLTQQVERMIVNIQPFCFILIGLAIIGMYLKLLLPIYGSMQGL</sequence>
<evidence type="ECO:0000313" key="10">
    <source>
        <dbReference type="Proteomes" id="UP000438120"/>
    </source>
</evidence>
<dbReference type="OrthoDB" id="2145980at2"/>
<comment type="caution">
    <text evidence="9">The sequence shown here is derived from an EMBL/GenBank/DDBJ whole genome shotgun (WGS) entry which is preliminary data.</text>
</comment>
<keyword evidence="6 7" id="KW-0472">Membrane</keyword>
<evidence type="ECO:0000256" key="1">
    <source>
        <dbReference type="ARBA" id="ARBA00004651"/>
    </source>
</evidence>
<keyword evidence="10" id="KW-1185">Reference proteome</keyword>
<evidence type="ECO:0000313" key="9">
    <source>
        <dbReference type="EMBL" id="MST86566.1"/>
    </source>
</evidence>
<evidence type="ECO:0000256" key="2">
    <source>
        <dbReference type="ARBA" id="ARBA00005745"/>
    </source>
</evidence>
<evidence type="ECO:0000256" key="6">
    <source>
        <dbReference type="ARBA" id="ARBA00023136"/>
    </source>
</evidence>
<comment type="subcellular location">
    <subcellularLocation>
        <location evidence="1">Cell membrane</location>
        <topology evidence="1">Multi-pass membrane protein</topology>
    </subcellularLocation>
</comment>
<dbReference type="InterPro" id="IPR042094">
    <property type="entry name" value="T2SS_GspF_sf"/>
</dbReference>
<reference evidence="9 10" key="1">
    <citation type="submission" date="2019-08" db="EMBL/GenBank/DDBJ databases">
        <title>In-depth cultivation of the pig gut microbiome towards novel bacterial diversity and tailored functional studies.</title>
        <authorList>
            <person name="Wylensek D."/>
            <person name="Hitch T.C.A."/>
            <person name="Clavel T."/>
        </authorList>
    </citation>
    <scope>NUCLEOTIDE SEQUENCE [LARGE SCALE GENOMIC DNA]</scope>
    <source>
        <strain evidence="9 10">Bifido-178-WT-2B</strain>
    </source>
</reference>
<dbReference type="Pfam" id="PF00482">
    <property type="entry name" value="T2SSF"/>
    <property type="match status" value="2"/>
</dbReference>
<dbReference type="InterPro" id="IPR018076">
    <property type="entry name" value="T2SS_GspF_dom"/>
</dbReference>
<evidence type="ECO:0000256" key="7">
    <source>
        <dbReference type="SAM" id="Phobius"/>
    </source>
</evidence>
<feature type="transmembrane region" description="Helical" evidence="7">
    <location>
        <begin position="99"/>
        <end position="122"/>
    </location>
</feature>
<dbReference type="InterPro" id="IPR003004">
    <property type="entry name" value="GspF/PilC"/>
</dbReference>
<accession>A0A6A8MBI5</accession>
<name>A0A6A8MBI5_9LACO</name>
<protein>
    <submittedName>
        <fullName evidence="9">Type II secretion system protein F</fullName>
    </submittedName>
</protein>
<feature type="transmembrane region" description="Helical" evidence="7">
    <location>
        <begin position="289"/>
        <end position="310"/>
    </location>
</feature>
<dbReference type="PANTHER" id="PTHR30012:SF0">
    <property type="entry name" value="TYPE II SECRETION SYSTEM PROTEIN F-RELATED"/>
    <property type="match status" value="1"/>
</dbReference>
<keyword evidence="4 7" id="KW-0812">Transmembrane</keyword>
<feature type="domain" description="Type II secretion system protein GspF" evidence="8">
    <location>
        <begin position="4"/>
        <end position="116"/>
    </location>
</feature>
<feature type="domain" description="Type II secretion system protein GspF" evidence="8">
    <location>
        <begin position="189"/>
        <end position="308"/>
    </location>
</feature>
<proteinExistence type="inferred from homology"/>
<dbReference type="GO" id="GO:0005886">
    <property type="term" value="C:plasma membrane"/>
    <property type="evidence" value="ECO:0007669"/>
    <property type="project" value="UniProtKB-SubCell"/>
</dbReference>